<dbReference type="InterPro" id="IPR029063">
    <property type="entry name" value="SAM-dependent_MTases_sf"/>
</dbReference>
<comment type="similarity">
    <text evidence="3">Belongs to the N(4)/N(6)-methyltransferase family.</text>
</comment>
<feature type="domain" description="DNA methylase N-4/N-6" evidence="4">
    <location>
        <begin position="42"/>
        <end position="277"/>
    </location>
</feature>
<dbReference type="Proteomes" id="UP000525027">
    <property type="component" value="Unassembled WGS sequence"/>
</dbReference>
<dbReference type="GO" id="GO:0032259">
    <property type="term" value="P:methylation"/>
    <property type="evidence" value="ECO:0007669"/>
    <property type="project" value="UniProtKB-KW"/>
</dbReference>
<gene>
    <name evidence="5" type="ORF">GX397_01760</name>
</gene>
<dbReference type="Pfam" id="PF01555">
    <property type="entry name" value="N6_N4_Mtase"/>
    <property type="match status" value="1"/>
</dbReference>
<dbReference type="SUPFAM" id="SSF53335">
    <property type="entry name" value="S-adenosyl-L-methionine-dependent methyltransferases"/>
    <property type="match status" value="1"/>
</dbReference>
<dbReference type="InterPro" id="IPR002941">
    <property type="entry name" value="DNA_methylase_N4/N6"/>
</dbReference>
<evidence type="ECO:0000256" key="1">
    <source>
        <dbReference type="ARBA" id="ARBA00022603"/>
    </source>
</evidence>
<organism evidence="5 6">
    <name type="scientific">Acetomicrobium hydrogeniformans</name>
    <dbReference type="NCBI Taxonomy" id="649746"/>
    <lineage>
        <taxon>Bacteria</taxon>
        <taxon>Thermotogati</taxon>
        <taxon>Synergistota</taxon>
        <taxon>Synergistia</taxon>
        <taxon>Synergistales</taxon>
        <taxon>Acetomicrobiaceae</taxon>
        <taxon>Acetomicrobium</taxon>
    </lineage>
</organism>
<keyword evidence="2 5" id="KW-0808">Transferase</keyword>
<dbReference type="RefSeq" id="WP_273002165.1">
    <property type="nucleotide sequence ID" value="NZ_DURU01000035.1"/>
</dbReference>
<evidence type="ECO:0000256" key="2">
    <source>
        <dbReference type="ARBA" id="ARBA00022679"/>
    </source>
</evidence>
<reference evidence="5 6" key="1">
    <citation type="journal article" date="2020" name="Biotechnol. Biofuels">
        <title>New insights from the biogas microbiome by comprehensive genome-resolved metagenomics of nearly 1600 species originating from multiple anaerobic digesters.</title>
        <authorList>
            <person name="Campanaro S."/>
            <person name="Treu L."/>
            <person name="Rodriguez-R L.M."/>
            <person name="Kovalovszki A."/>
            <person name="Ziels R.M."/>
            <person name="Maus I."/>
            <person name="Zhu X."/>
            <person name="Kougias P.G."/>
            <person name="Basile A."/>
            <person name="Luo G."/>
            <person name="Schluter A."/>
            <person name="Konstantinidis K.T."/>
            <person name="Angelidaki I."/>
        </authorList>
    </citation>
    <scope>NUCLEOTIDE SEQUENCE [LARGE SCALE GENOMIC DNA]</scope>
    <source>
        <strain evidence="5">AS25fmACSIPFO_94</strain>
    </source>
</reference>
<dbReference type="GO" id="GO:0003677">
    <property type="term" value="F:DNA binding"/>
    <property type="evidence" value="ECO:0007669"/>
    <property type="project" value="InterPro"/>
</dbReference>
<comment type="caution">
    <text evidence="5">The sequence shown here is derived from an EMBL/GenBank/DDBJ whole genome shotgun (WGS) entry which is preliminary data.</text>
</comment>
<evidence type="ECO:0000256" key="3">
    <source>
        <dbReference type="RuleBase" id="RU362026"/>
    </source>
</evidence>
<dbReference type="InterPro" id="IPR001091">
    <property type="entry name" value="RM_Methyltransferase"/>
</dbReference>
<evidence type="ECO:0000313" key="5">
    <source>
        <dbReference type="EMBL" id="HHZ03810.1"/>
    </source>
</evidence>
<evidence type="ECO:0000259" key="4">
    <source>
        <dbReference type="Pfam" id="PF01555"/>
    </source>
</evidence>
<proteinExistence type="inferred from homology"/>
<accession>A0A7V7BXQ6</accession>
<dbReference type="Gene3D" id="3.40.50.150">
    <property type="entry name" value="Vaccinia Virus protein VP39"/>
    <property type="match status" value="1"/>
</dbReference>
<keyword evidence="1 5" id="KW-0489">Methyltransferase</keyword>
<name>A0A7V7BXQ6_9BACT</name>
<dbReference type="EC" id="2.1.1.-" evidence="3"/>
<dbReference type="EMBL" id="DURU01000035">
    <property type="protein sequence ID" value="HHZ03810.1"/>
    <property type="molecule type" value="Genomic_DNA"/>
</dbReference>
<dbReference type="AlphaFoldDB" id="A0A7V7BXQ6"/>
<sequence>MLNNLLNNNDIQIADQYSPNSNIVLNEGDTYSFLKTLPDSLIKLVISSPPYNVGKEYEVKTSIEKYIETQEQVIEELVRVVADNGSICWQVGNYIKDGEVFPLDIFYYQIFKKHGLYLRNRIIWHFGHGLHAKKRFSGRYETVLWFTKSKEYTFNLDSVRVPSKYPGKRHYKGANKGKPSCNPLGKNPSDIWEFVAQEWDKELWNIPNVKSNHPEKTIHPCQFPIELVERCVLALTNENDWVLDPYAGVASALIASLKHNRKAMGVEKEHDYVEVGKQRIIDFYNGVLKIRPIGKEIYKPTGRESVSKIPEEWKQLDIINGVKKG</sequence>
<evidence type="ECO:0000313" key="6">
    <source>
        <dbReference type="Proteomes" id="UP000525027"/>
    </source>
</evidence>
<dbReference type="PRINTS" id="PR00508">
    <property type="entry name" value="S21N4MTFRASE"/>
</dbReference>
<dbReference type="GO" id="GO:0008170">
    <property type="term" value="F:N-methyltransferase activity"/>
    <property type="evidence" value="ECO:0007669"/>
    <property type="project" value="InterPro"/>
</dbReference>
<protein>
    <recommendedName>
        <fullName evidence="3">Methyltransferase</fullName>
        <ecNumber evidence="3">2.1.1.-</ecNumber>
    </recommendedName>
</protein>